<accession>A0A3D8TSW0</accession>
<dbReference type="AlphaFoldDB" id="A0A3D8TSW0"/>
<protein>
    <recommendedName>
        <fullName evidence="4">2TM domain-containing protein</fullName>
    </recommendedName>
</protein>
<reference evidence="3" key="1">
    <citation type="submission" date="2015-04" db="EMBL/GenBank/DDBJ databases">
        <authorList>
            <person name="Schardt J."/>
            <person name="Mueller-Herbst S."/>
            <person name="Scherer S."/>
            <person name="Huptas C."/>
        </authorList>
    </citation>
    <scope>NUCLEOTIDE SEQUENCE [LARGE SCALE GENOMIC DNA]</scope>
    <source>
        <strain evidence="3">Kiel-L1</strain>
    </source>
</reference>
<name>A0A3D8TSW0_9LIST</name>
<evidence type="ECO:0000256" key="1">
    <source>
        <dbReference type="SAM" id="Phobius"/>
    </source>
</evidence>
<dbReference type="RefSeq" id="WP_115751689.1">
    <property type="nucleotide sequence ID" value="NZ_LARY01000001.1"/>
</dbReference>
<dbReference type="EMBL" id="LARY01000001">
    <property type="protein sequence ID" value="RDX02030.1"/>
    <property type="molecule type" value="Genomic_DNA"/>
</dbReference>
<evidence type="ECO:0000313" key="2">
    <source>
        <dbReference type="EMBL" id="RDX02030.1"/>
    </source>
</evidence>
<evidence type="ECO:0008006" key="4">
    <source>
        <dbReference type="Google" id="ProtNLM"/>
    </source>
</evidence>
<sequence>MRRIYEFVEKLFDDVPETERSEQVKEEIMQDMEEKVYDLMHEGKSQEDAINKVIIEFGDFDEIKEELKIGGSKKLGFARLNLGFSIWGSILIIALMVFINFYYTPKVIWFIYPTFAVLWWPLAMFYYLNRKKEELK</sequence>
<keyword evidence="1" id="KW-0812">Transmembrane</keyword>
<keyword evidence="1" id="KW-0472">Membrane</keyword>
<gene>
    <name evidence="2" type="ORF">UR08_00315</name>
</gene>
<feature type="transmembrane region" description="Helical" evidence="1">
    <location>
        <begin position="109"/>
        <end position="128"/>
    </location>
</feature>
<proteinExistence type="predicted"/>
<dbReference type="InterPro" id="IPR047928">
    <property type="entry name" value="Perm_prefix_1"/>
</dbReference>
<dbReference type="Proteomes" id="UP000257055">
    <property type="component" value="Unassembled WGS sequence"/>
</dbReference>
<keyword evidence="3" id="KW-1185">Reference proteome</keyword>
<dbReference type="NCBIfam" id="NF038403">
    <property type="entry name" value="perm_prefix_1"/>
    <property type="match status" value="1"/>
</dbReference>
<keyword evidence="1" id="KW-1133">Transmembrane helix</keyword>
<evidence type="ECO:0000313" key="3">
    <source>
        <dbReference type="Proteomes" id="UP000257055"/>
    </source>
</evidence>
<comment type="caution">
    <text evidence="2">The sequence shown here is derived from an EMBL/GenBank/DDBJ whole genome shotgun (WGS) entry which is preliminary data.</text>
</comment>
<organism evidence="2 3">
    <name type="scientific">Listeria kieliensis</name>
    <dbReference type="NCBI Taxonomy" id="1621700"/>
    <lineage>
        <taxon>Bacteria</taxon>
        <taxon>Bacillati</taxon>
        <taxon>Bacillota</taxon>
        <taxon>Bacilli</taxon>
        <taxon>Bacillales</taxon>
        <taxon>Listeriaceae</taxon>
        <taxon>Listeria</taxon>
    </lineage>
</organism>
<feature type="transmembrane region" description="Helical" evidence="1">
    <location>
        <begin position="82"/>
        <end position="103"/>
    </location>
</feature>